<dbReference type="EC" id="2.7.7.65" evidence="1"/>
<organism evidence="1 2">
    <name type="scientific">Amphibiibacter pelophylacis</name>
    <dbReference type="NCBI Taxonomy" id="1799477"/>
    <lineage>
        <taxon>Bacteria</taxon>
        <taxon>Pseudomonadati</taxon>
        <taxon>Pseudomonadota</taxon>
        <taxon>Betaproteobacteria</taxon>
        <taxon>Burkholderiales</taxon>
        <taxon>Sphaerotilaceae</taxon>
        <taxon>Amphibiibacter</taxon>
    </lineage>
</organism>
<keyword evidence="1" id="KW-0548">Nucleotidyltransferase</keyword>
<gene>
    <name evidence="1" type="ORF">RV045_01535</name>
</gene>
<dbReference type="Proteomes" id="UP001364695">
    <property type="component" value="Unassembled WGS sequence"/>
</dbReference>
<keyword evidence="1" id="KW-0808">Transferase</keyword>
<protein>
    <submittedName>
        <fullName evidence="1">GGDEF domain-containing protein</fullName>
        <ecNumber evidence="1">2.7.7.65</ecNumber>
    </submittedName>
</protein>
<evidence type="ECO:0000313" key="2">
    <source>
        <dbReference type="Proteomes" id="UP001364695"/>
    </source>
</evidence>
<name>A0ACC6NZ49_9BURK</name>
<comment type="caution">
    <text evidence="1">The sequence shown here is derived from an EMBL/GenBank/DDBJ whole genome shotgun (WGS) entry which is preliminary data.</text>
</comment>
<reference evidence="1" key="1">
    <citation type="submission" date="2023-10" db="EMBL/GenBank/DDBJ databases">
        <title>Amphibacter perezi, gen. nov., sp. nov. a novel taxa of the family Comamonadaceae, class Betaproteobacteria isolated from the skin microbiota of Pelophylax perezi from different populations.</title>
        <authorList>
            <person name="Costa S."/>
            <person name="Proenca D.N."/>
            <person name="Lopes I."/>
            <person name="Morais P.V."/>
        </authorList>
    </citation>
    <scope>NUCLEOTIDE SEQUENCE</scope>
    <source>
        <strain evidence="1">SL12-8</strain>
    </source>
</reference>
<proteinExistence type="predicted"/>
<evidence type="ECO:0000313" key="1">
    <source>
        <dbReference type="EMBL" id="MEJ7137112.1"/>
    </source>
</evidence>
<keyword evidence="2" id="KW-1185">Reference proteome</keyword>
<accession>A0ACC6NZ49</accession>
<dbReference type="EMBL" id="JAWDIE010000002">
    <property type="protein sequence ID" value="MEJ7137112.1"/>
    <property type="molecule type" value="Genomic_DNA"/>
</dbReference>
<sequence length="286" mass="31937">MFAAFVTAALLLVCMDYGTDLLVPFTSLYMALIFAASQKVSPLKVYALTLVCLAGTCAMDMLLLDASGGHYVVLLFWRVLINAMSFFGTAWLCNSWNRVRQDLQRKSDRDFLTGLSNRRHFMQELEREIDIHCRSLQPFAIAFVDVDDFKVINDTLGHRRGDELLVEIASVLGHETRSIDLAGRYGGDEFVIFLREVSLAQSREIVERIHARLTQQLSQSRTPVTFSMGSVSFVLNRRIGAEELVAMADREMYRIKKRGKSGVSVVSCDLTDAALAAPAKSRVAAV</sequence>